<name>A0A024VA43_PLAFA</name>
<dbReference type="EMBL" id="KI925060">
    <property type="protein sequence ID" value="ETW19671.1"/>
    <property type="molecule type" value="Genomic_DNA"/>
</dbReference>
<evidence type="ECO:0000256" key="3">
    <source>
        <dbReference type="ARBA" id="ARBA00022448"/>
    </source>
</evidence>
<comment type="similarity">
    <text evidence="2">Belongs to the Tom40 family.</text>
</comment>
<evidence type="ECO:0000256" key="1">
    <source>
        <dbReference type="ARBA" id="ARBA00004374"/>
    </source>
</evidence>
<dbReference type="SMR" id="A0A024VA43"/>
<dbReference type="InterPro" id="IPR037930">
    <property type="entry name" value="Tom40"/>
</dbReference>
<sequence>MEITNIFKKLLCRQNVVHTENNSFFDVFKDPNEEGLKRKNEVDNEMKNKSMVKENNDDTIKTSEEDKLKEQNLLGYANSFDAPNALLFENLNKEYKFITTQDNFDGFRFEVDKNINKFLQSTHTLFLGTTLREVGYLYQFGANFTNLDNSLLMISRINIDGSVNGRFCKKINNNIDCKLNFNTYAKNDTRNMYEMSLEVNKPLYTYNFKSIWQGAWIFNTSYTQLLTKKLQAGVDLTYIASNCASIGSFGLRYNHKNNVLTMQIVRQPNFKSPEFMLNQTHLYKIQYAKKISDRLSLGTELEITPQTKESAMRLGWDYSFRHAKVQGSIDTSGKISVFTQDYSGFGVSGYIDYLNNDYKFGFMMHISPSQEQPQTAA</sequence>
<evidence type="ECO:0000256" key="2">
    <source>
        <dbReference type="ARBA" id="ARBA00010510"/>
    </source>
</evidence>
<dbReference type="PANTHER" id="PTHR10802">
    <property type="entry name" value="MITOCHONDRIAL IMPORT RECEPTOR SUBUNIT TOM40"/>
    <property type="match status" value="1"/>
</dbReference>
<evidence type="ECO:0000256" key="8">
    <source>
        <dbReference type="ARBA" id="ARBA00023128"/>
    </source>
</evidence>
<keyword evidence="8" id="KW-0496">Mitochondrion</keyword>
<dbReference type="Pfam" id="PF01459">
    <property type="entry name" value="Porin_3"/>
    <property type="match status" value="1"/>
</dbReference>
<dbReference type="FunFam" id="2.40.160.10:FF:000015">
    <property type="entry name" value="Mitochondrial import receptor subunit tom40"/>
    <property type="match status" value="1"/>
</dbReference>
<evidence type="ECO:0000256" key="5">
    <source>
        <dbReference type="ARBA" id="ARBA00022692"/>
    </source>
</evidence>
<accession>A0A024VA43</accession>
<dbReference type="InterPro" id="IPR027246">
    <property type="entry name" value="Porin_Euk/Tom40"/>
</dbReference>
<gene>
    <name evidence="10" type="ORF">PFFVO_01421</name>
</gene>
<dbReference type="InterPro" id="IPR023614">
    <property type="entry name" value="Porin_dom_sf"/>
</dbReference>
<reference evidence="10 11" key="2">
    <citation type="submission" date="2013-02" db="EMBL/GenBank/DDBJ databases">
        <title>The Genome Sequence of Plasmodium falciparum Vietnam Oak-Knoll (FVO).</title>
        <authorList>
            <consortium name="The Broad Institute Genome Sequencing Platform"/>
            <consortium name="The Broad Institute Genome Sequencing Center for Infectious Disease"/>
            <person name="Neafsey D."/>
            <person name="Cheeseman I."/>
            <person name="Volkman S."/>
            <person name="Adams J."/>
            <person name="Walker B."/>
            <person name="Young S.K."/>
            <person name="Zeng Q."/>
            <person name="Gargeya S."/>
            <person name="Fitzgerald M."/>
            <person name="Haas B."/>
            <person name="Abouelleil A."/>
            <person name="Alvarado L."/>
            <person name="Arachchi H.M."/>
            <person name="Berlin A.M."/>
            <person name="Chapman S.B."/>
            <person name="Dewar J."/>
            <person name="Goldberg J."/>
            <person name="Griggs A."/>
            <person name="Gujja S."/>
            <person name="Hansen M."/>
            <person name="Howarth C."/>
            <person name="Imamovic A."/>
            <person name="Larimer J."/>
            <person name="McCowan C."/>
            <person name="Murphy C."/>
            <person name="Neiman D."/>
            <person name="Pearson M."/>
            <person name="Priest M."/>
            <person name="Roberts A."/>
            <person name="Saif S."/>
            <person name="Shea T."/>
            <person name="Sisk P."/>
            <person name="Sykes S."/>
            <person name="Wortman J."/>
            <person name="Nusbaum C."/>
            <person name="Birren B."/>
        </authorList>
    </citation>
    <scope>NUCLEOTIDE SEQUENCE [LARGE SCALE GENOMIC DNA]</scope>
    <source>
        <strain evidence="11">Vietnam Oak-Knoll (FVO)</strain>
    </source>
</reference>
<evidence type="ECO:0000256" key="9">
    <source>
        <dbReference type="ARBA" id="ARBA00023136"/>
    </source>
</evidence>
<keyword evidence="4" id="KW-1134">Transmembrane beta strand</keyword>
<dbReference type="CDD" id="cd07305">
    <property type="entry name" value="Porin3_Tom40"/>
    <property type="match status" value="1"/>
</dbReference>
<dbReference type="AlphaFoldDB" id="A0A024VA43"/>
<comment type="subcellular location">
    <subcellularLocation>
        <location evidence="1">Mitochondrion outer membrane</location>
        <topology evidence="1">Multi-pass membrane protein</topology>
    </subcellularLocation>
</comment>
<dbReference type="GO" id="GO:0005741">
    <property type="term" value="C:mitochondrial outer membrane"/>
    <property type="evidence" value="ECO:0007669"/>
    <property type="project" value="UniProtKB-SubCell"/>
</dbReference>
<keyword evidence="3" id="KW-0813">Transport</keyword>
<evidence type="ECO:0000256" key="4">
    <source>
        <dbReference type="ARBA" id="ARBA00022452"/>
    </source>
</evidence>
<evidence type="ECO:0000313" key="11">
    <source>
        <dbReference type="Proteomes" id="UP000030690"/>
    </source>
</evidence>
<reference evidence="10 11" key="1">
    <citation type="submission" date="2013-02" db="EMBL/GenBank/DDBJ databases">
        <title>The Genome Annotation of Plasmodium falciparum Vietnam Oak-Knoll (FVO).</title>
        <authorList>
            <consortium name="The Broad Institute Genome Sequencing Platform"/>
            <consortium name="The Broad Institute Genome Sequencing Center for Infectious Disease"/>
            <person name="Neafsey D."/>
            <person name="Hoffman S."/>
            <person name="Volkman S."/>
            <person name="Rosenthal P."/>
            <person name="Walker B."/>
            <person name="Young S.K."/>
            <person name="Zeng Q."/>
            <person name="Gargeya S."/>
            <person name="Fitzgerald M."/>
            <person name="Haas B."/>
            <person name="Abouelleil A."/>
            <person name="Allen A.W."/>
            <person name="Alvarado L."/>
            <person name="Arachchi H.M."/>
            <person name="Berlin A.M."/>
            <person name="Chapman S.B."/>
            <person name="Gainer-Dewar J."/>
            <person name="Goldberg J."/>
            <person name="Griggs A."/>
            <person name="Gujja S."/>
            <person name="Hansen M."/>
            <person name="Howarth C."/>
            <person name="Imamovic A."/>
            <person name="Ireland A."/>
            <person name="Larimer J."/>
            <person name="McCowan C."/>
            <person name="Murphy C."/>
            <person name="Pearson M."/>
            <person name="Poon T.W."/>
            <person name="Priest M."/>
            <person name="Roberts A."/>
            <person name="Saif S."/>
            <person name="Shea T."/>
            <person name="Sisk P."/>
            <person name="Sykes S."/>
            <person name="Wortman J."/>
            <person name="Nusbaum C."/>
            <person name="Birren B."/>
        </authorList>
    </citation>
    <scope>NUCLEOTIDE SEQUENCE [LARGE SCALE GENOMIC DNA]</scope>
    <source>
        <strain evidence="11">Vietnam Oak-Knoll (FVO)</strain>
    </source>
</reference>
<dbReference type="GO" id="GO:0030150">
    <property type="term" value="P:protein import into mitochondrial matrix"/>
    <property type="evidence" value="ECO:0007669"/>
    <property type="project" value="InterPro"/>
</dbReference>
<protein>
    <recommendedName>
        <fullName evidence="12">Mitochondrial import receptor subunit TOM40</fullName>
    </recommendedName>
</protein>
<dbReference type="Gene3D" id="2.40.160.10">
    <property type="entry name" value="Porin"/>
    <property type="match status" value="1"/>
</dbReference>
<dbReference type="Proteomes" id="UP000030690">
    <property type="component" value="Unassembled WGS sequence"/>
</dbReference>
<evidence type="ECO:0000256" key="6">
    <source>
        <dbReference type="ARBA" id="ARBA00022787"/>
    </source>
</evidence>
<keyword evidence="6" id="KW-1000">Mitochondrion outer membrane</keyword>
<dbReference type="GO" id="GO:0008320">
    <property type="term" value="F:protein transmembrane transporter activity"/>
    <property type="evidence" value="ECO:0007669"/>
    <property type="project" value="InterPro"/>
</dbReference>
<evidence type="ECO:0000313" key="10">
    <source>
        <dbReference type="EMBL" id="ETW19671.1"/>
    </source>
</evidence>
<keyword evidence="9" id="KW-0472">Membrane</keyword>
<proteinExistence type="inferred from homology"/>
<organism evidence="10 11">
    <name type="scientific">Plasmodium falciparum Vietnam Oak-Knoll</name>
    <name type="common">FVO</name>
    <dbReference type="NCBI Taxonomy" id="1036723"/>
    <lineage>
        <taxon>Eukaryota</taxon>
        <taxon>Sar</taxon>
        <taxon>Alveolata</taxon>
        <taxon>Apicomplexa</taxon>
        <taxon>Aconoidasida</taxon>
        <taxon>Haemosporida</taxon>
        <taxon>Plasmodiidae</taxon>
        <taxon>Plasmodium</taxon>
        <taxon>Plasmodium (Laverania)</taxon>
    </lineage>
</organism>
<dbReference type="OrthoDB" id="19656at2759"/>
<keyword evidence="7" id="KW-0653">Protein transport</keyword>
<evidence type="ECO:0008006" key="12">
    <source>
        <dbReference type="Google" id="ProtNLM"/>
    </source>
</evidence>
<keyword evidence="5" id="KW-0812">Transmembrane</keyword>
<evidence type="ECO:0000256" key="7">
    <source>
        <dbReference type="ARBA" id="ARBA00022927"/>
    </source>
</evidence>